<dbReference type="Gene3D" id="3.40.1660.10">
    <property type="entry name" value="EreA-like (biosynthetic domain)"/>
    <property type="match status" value="1"/>
</dbReference>
<dbReference type="SUPFAM" id="SSF159501">
    <property type="entry name" value="EreA/ChaN-like"/>
    <property type="match status" value="1"/>
</dbReference>
<evidence type="ECO:0000256" key="1">
    <source>
        <dbReference type="SAM" id="SignalP"/>
    </source>
</evidence>
<dbReference type="Pfam" id="PF05139">
    <property type="entry name" value="Erythro_esteras"/>
    <property type="match status" value="1"/>
</dbReference>
<gene>
    <name evidence="2" type="ORF">SAMN04487894_10746</name>
</gene>
<name>A0A1G6T0I5_NIADE</name>
<accession>A0A1G6T0I5</accession>
<keyword evidence="3" id="KW-1185">Reference proteome</keyword>
<dbReference type="InterPro" id="IPR052036">
    <property type="entry name" value="Hydrolase/PRTase-associated"/>
</dbReference>
<dbReference type="CDD" id="cd14728">
    <property type="entry name" value="Ere-like"/>
    <property type="match status" value="1"/>
</dbReference>
<dbReference type="RefSeq" id="WP_143019765.1">
    <property type="nucleotide sequence ID" value="NZ_FMZO01000007.1"/>
</dbReference>
<dbReference type="GO" id="GO:0046677">
    <property type="term" value="P:response to antibiotic"/>
    <property type="evidence" value="ECO:0007669"/>
    <property type="project" value="InterPro"/>
</dbReference>
<dbReference type="STRING" id="1285928.SAMN04487894_10746"/>
<evidence type="ECO:0000313" key="2">
    <source>
        <dbReference type="EMBL" id="SDD22543.1"/>
    </source>
</evidence>
<dbReference type="Gene3D" id="1.20.1440.30">
    <property type="entry name" value="Biosynthetic Protein domain"/>
    <property type="match status" value="1"/>
</dbReference>
<evidence type="ECO:0000313" key="3">
    <source>
        <dbReference type="Proteomes" id="UP000198757"/>
    </source>
</evidence>
<sequence length="397" mass="45015">MKKYYLLLMLFPICLPGLTQLNMKEVVQALDKAAYPVKTLEQEGDPEDLACLKTMIGSARVIGLGESTHGTAAFNQCKRRMLRFLVSEMKVKAIVDEGDLLAAEKLDDYINGRADTIDYIGGVRPMLSNRELLQWLRNFNKDKTEADRVHIYGAEVRGFYGIIKKIQPLMAFTEDEKKVLDRFAGDAGVGYKNLAKADFEDLKPVAKKLAAGCPTAACRYYGALLEQQIDVAYRYRFGKNDFEVRDHYMFENIRRIAAQVPDGKLVINAHNGHLQKTKFMAITSLGVLLNSFFKQEYFVVATDFGEGNVSVYSEKHQGFTDQYFGPVADKNAVEFYFKQCRYPDFMVSTREGGAALGTLMQKKMFMKRNMGATGVVIKSRIRMADNYDLIVFLRQTR</sequence>
<dbReference type="AlphaFoldDB" id="A0A1G6T0I5"/>
<feature type="chain" id="PRO_5011769596" evidence="1">
    <location>
        <begin position="22"/>
        <end position="397"/>
    </location>
</feature>
<dbReference type="OrthoDB" id="9810066at2"/>
<dbReference type="Proteomes" id="UP000198757">
    <property type="component" value="Unassembled WGS sequence"/>
</dbReference>
<dbReference type="Gene3D" id="3.30.1870.10">
    <property type="entry name" value="EreA-like, domain 2"/>
    <property type="match status" value="1"/>
</dbReference>
<protein>
    <submittedName>
        <fullName evidence="2">Erythromycin esterase homolog</fullName>
    </submittedName>
</protein>
<dbReference type="PANTHER" id="PTHR31299:SF0">
    <property type="entry name" value="ESTERASE, PUTATIVE (AFU_ORTHOLOGUE AFUA_1G05850)-RELATED"/>
    <property type="match status" value="1"/>
</dbReference>
<reference evidence="3" key="1">
    <citation type="submission" date="2016-10" db="EMBL/GenBank/DDBJ databases">
        <authorList>
            <person name="Varghese N."/>
            <person name="Submissions S."/>
        </authorList>
    </citation>
    <scope>NUCLEOTIDE SEQUENCE [LARGE SCALE GENOMIC DNA]</scope>
    <source>
        <strain evidence="3">DSM 25811 / CCM 8410 / LMG 26954 / E90</strain>
    </source>
</reference>
<dbReference type="InterPro" id="IPR007815">
    <property type="entry name" value="Emycin_Estase"/>
</dbReference>
<organism evidence="2 3">
    <name type="scientific">Niabella drilacis (strain DSM 25811 / CCM 8410 / CCUG 62505 / LMG 26954 / E90)</name>
    <dbReference type="NCBI Taxonomy" id="1285928"/>
    <lineage>
        <taxon>Bacteria</taxon>
        <taxon>Pseudomonadati</taxon>
        <taxon>Bacteroidota</taxon>
        <taxon>Chitinophagia</taxon>
        <taxon>Chitinophagales</taxon>
        <taxon>Chitinophagaceae</taxon>
        <taxon>Niabella</taxon>
    </lineage>
</organism>
<proteinExistence type="predicted"/>
<feature type="signal peptide" evidence="1">
    <location>
        <begin position="1"/>
        <end position="21"/>
    </location>
</feature>
<keyword evidence="1" id="KW-0732">Signal</keyword>
<dbReference type="EMBL" id="FMZO01000007">
    <property type="protein sequence ID" value="SDD22543.1"/>
    <property type="molecule type" value="Genomic_DNA"/>
</dbReference>
<dbReference type="PANTHER" id="PTHR31299">
    <property type="entry name" value="ESTERASE, PUTATIVE (AFU_ORTHOLOGUE AFUA_1G05850)-RELATED"/>
    <property type="match status" value="1"/>
</dbReference>